<dbReference type="EMBL" id="FQWZ01000009">
    <property type="protein sequence ID" value="SHH33660.1"/>
    <property type="molecule type" value="Genomic_DNA"/>
</dbReference>
<gene>
    <name evidence="1" type="ORF">SAMN04488068_3334</name>
</gene>
<dbReference type="GO" id="GO:0032298">
    <property type="term" value="P:positive regulation of DNA-templated DNA replication initiation"/>
    <property type="evidence" value="ECO:0007669"/>
    <property type="project" value="TreeGrafter"/>
</dbReference>
<reference evidence="1 2" key="1">
    <citation type="submission" date="2016-11" db="EMBL/GenBank/DDBJ databases">
        <authorList>
            <person name="Jaros S."/>
            <person name="Januszkiewicz K."/>
            <person name="Wedrychowicz H."/>
        </authorList>
    </citation>
    <scope>NUCLEOTIDE SEQUENCE [LARGE SCALE GENOMIC DNA]</scope>
    <source>
        <strain evidence="1 2">CGMCC 1.7049</strain>
    </source>
</reference>
<dbReference type="SUPFAM" id="SSF102400">
    <property type="entry name" value="DNA polymerase III chi subunit"/>
    <property type="match status" value="1"/>
</dbReference>
<protein>
    <submittedName>
        <fullName evidence="1">DNA polymerase III, chi subunit</fullName>
    </submittedName>
</protein>
<dbReference type="GO" id="GO:0003677">
    <property type="term" value="F:DNA binding"/>
    <property type="evidence" value="ECO:0007669"/>
    <property type="project" value="InterPro"/>
</dbReference>
<dbReference type="GO" id="GO:0003887">
    <property type="term" value="F:DNA-directed DNA polymerase activity"/>
    <property type="evidence" value="ECO:0007669"/>
    <property type="project" value="InterPro"/>
</dbReference>
<dbReference type="RefSeq" id="WP_072899504.1">
    <property type="nucleotide sequence ID" value="NZ_FQWZ01000009.1"/>
</dbReference>
<dbReference type="PANTHER" id="PTHR38767:SF1">
    <property type="entry name" value="DNA POLYMERASE III SUBUNIT CHI"/>
    <property type="match status" value="1"/>
</dbReference>
<dbReference type="Gene3D" id="3.40.50.10110">
    <property type="entry name" value="DNA polymerase III subunit chi"/>
    <property type="match status" value="1"/>
</dbReference>
<evidence type="ECO:0000313" key="1">
    <source>
        <dbReference type="EMBL" id="SHH33660.1"/>
    </source>
</evidence>
<dbReference type="AlphaFoldDB" id="A0A1M5S5F7"/>
<evidence type="ECO:0000313" key="2">
    <source>
        <dbReference type="Proteomes" id="UP000199758"/>
    </source>
</evidence>
<organism evidence="1 2">
    <name type="scientific">Hydrocarboniphaga daqingensis</name>
    <dbReference type="NCBI Taxonomy" id="490188"/>
    <lineage>
        <taxon>Bacteria</taxon>
        <taxon>Pseudomonadati</taxon>
        <taxon>Pseudomonadota</taxon>
        <taxon>Gammaproteobacteria</taxon>
        <taxon>Nevskiales</taxon>
        <taxon>Nevskiaceae</taxon>
        <taxon>Hydrocarboniphaga</taxon>
    </lineage>
</organism>
<dbReference type="STRING" id="490188.SAMN04488068_3334"/>
<dbReference type="Proteomes" id="UP000199758">
    <property type="component" value="Unassembled WGS sequence"/>
</dbReference>
<dbReference type="Pfam" id="PF04364">
    <property type="entry name" value="DNA_pol3_chi"/>
    <property type="match status" value="1"/>
</dbReference>
<accession>A0A1M5S5F7</accession>
<name>A0A1M5S5F7_9GAMM</name>
<dbReference type="GO" id="GO:0006260">
    <property type="term" value="P:DNA replication"/>
    <property type="evidence" value="ECO:0007669"/>
    <property type="project" value="InterPro"/>
</dbReference>
<keyword evidence="2" id="KW-1185">Reference proteome</keyword>
<dbReference type="OrthoDB" id="5297568at2"/>
<dbReference type="InterPro" id="IPR036768">
    <property type="entry name" value="PolIII_chi_sf"/>
</dbReference>
<dbReference type="PANTHER" id="PTHR38767">
    <property type="entry name" value="DNA POLYMERASE III SUBUNIT CHI"/>
    <property type="match status" value="1"/>
</dbReference>
<dbReference type="InterPro" id="IPR007459">
    <property type="entry name" value="DNA_pol3_chi"/>
</dbReference>
<sequence>MTRIDFYILPDGTDTTGDAVMTVCRLCDKAVATGARVYLRVPDATMADDIDGALWSFRQGGFIAHERYSGTRCDDPQPAVLIGDLEPPDTHHGILLNLGADVPAYFSRFERVLEIVPASAADRASSRQRYKFYRDRGYELNTNNL</sequence>
<proteinExistence type="predicted"/>